<keyword evidence="12" id="KW-1015">Disulfide bond</keyword>
<keyword evidence="6" id="KW-0645">Protease</keyword>
<feature type="transmembrane region" description="Helical" evidence="15">
    <location>
        <begin position="39"/>
        <end position="61"/>
    </location>
</feature>
<dbReference type="Proteomes" id="UP000504606">
    <property type="component" value="Unplaced"/>
</dbReference>
<evidence type="ECO:0000313" key="18">
    <source>
        <dbReference type="RefSeq" id="XP_026276573.2"/>
    </source>
</evidence>
<dbReference type="GO" id="GO:0006508">
    <property type="term" value="P:proteolysis"/>
    <property type="evidence" value="ECO:0007669"/>
    <property type="project" value="UniProtKB-KW"/>
</dbReference>
<keyword evidence="5" id="KW-0121">Carboxypeptidase</keyword>
<dbReference type="InterPro" id="IPR057246">
    <property type="entry name" value="CARBOXYPEPT_ZN_1"/>
</dbReference>
<name>A0A6J1S7D4_FRAOC</name>
<evidence type="ECO:0000256" key="8">
    <source>
        <dbReference type="ARBA" id="ARBA00022729"/>
    </source>
</evidence>
<evidence type="ECO:0000256" key="1">
    <source>
        <dbReference type="ARBA" id="ARBA00001947"/>
    </source>
</evidence>
<reference evidence="18" key="1">
    <citation type="submission" date="2025-08" db="UniProtKB">
        <authorList>
            <consortium name="RefSeq"/>
        </authorList>
    </citation>
    <scope>IDENTIFICATION</scope>
    <source>
        <tissue evidence="18">Whole organism</tissue>
    </source>
</reference>
<dbReference type="Pfam" id="PF00246">
    <property type="entry name" value="Peptidase_M14"/>
    <property type="match status" value="1"/>
</dbReference>
<keyword evidence="9" id="KW-0378">Hydrolase</keyword>
<dbReference type="PRINTS" id="PR00765">
    <property type="entry name" value="CRBOXYPTASEA"/>
</dbReference>
<keyword evidence="15" id="KW-0472">Membrane</keyword>
<evidence type="ECO:0000259" key="16">
    <source>
        <dbReference type="PROSITE" id="PS52035"/>
    </source>
</evidence>
<dbReference type="GO" id="GO:0005615">
    <property type="term" value="C:extracellular space"/>
    <property type="evidence" value="ECO:0007669"/>
    <property type="project" value="TreeGrafter"/>
</dbReference>
<evidence type="ECO:0000256" key="4">
    <source>
        <dbReference type="ARBA" id="ARBA00022525"/>
    </source>
</evidence>
<evidence type="ECO:0000256" key="9">
    <source>
        <dbReference type="ARBA" id="ARBA00022801"/>
    </source>
</evidence>
<evidence type="ECO:0000313" key="17">
    <source>
        <dbReference type="Proteomes" id="UP000504606"/>
    </source>
</evidence>
<dbReference type="InterPro" id="IPR003146">
    <property type="entry name" value="M14A_act_pep"/>
</dbReference>
<dbReference type="InterPro" id="IPR000834">
    <property type="entry name" value="Peptidase_M14"/>
</dbReference>
<dbReference type="AlphaFoldDB" id="A0A6J1S7D4"/>
<keyword evidence="15" id="KW-0812">Transmembrane</keyword>
<keyword evidence="17" id="KW-1185">Reference proteome</keyword>
<keyword evidence="15" id="KW-1133">Transmembrane helix</keyword>
<dbReference type="Gene3D" id="3.30.70.340">
    <property type="entry name" value="Metallocarboxypeptidase-like"/>
    <property type="match status" value="1"/>
</dbReference>
<dbReference type="Gene3D" id="3.40.630.10">
    <property type="entry name" value="Zn peptidases"/>
    <property type="match status" value="1"/>
</dbReference>
<dbReference type="SUPFAM" id="SSF53187">
    <property type="entry name" value="Zn-dependent exopeptidases"/>
    <property type="match status" value="1"/>
</dbReference>
<dbReference type="PROSITE" id="PS52035">
    <property type="entry name" value="PEPTIDASE_M14"/>
    <property type="match status" value="1"/>
</dbReference>
<gene>
    <name evidence="18" type="primary">LOC113205246</name>
</gene>
<sequence>MDKKTHCGERQRLTFPVAINTSARPPSLLPRKLWRTLRLLPLAASMLFLTAVLAALAVTALGHTDTDHLAGHTVLQITPSTQEQKSALHEYLDKHPMLDLWREGLPVEVSVSPEQRQELVRFLDGRGIEHGEVISDLHSLIKNQTLQASLTLTADDEPLNWKKYYPLEKIYKWMDDLQKNNPDTVRVHTIGKSYEGLDMKGVVITFAPDQPVVMLESGIHAREWIAPAAATYFIDRILNSDENDIVRKFEWHMFPCVNPDGYVYTWTKNRSWRKTRSTNWLIFKGVDANRNWPFHWQDVGTNNIVYSEHYAGPHAESEAETSNLRKYVDILAPRMRLYLALHAYGQMLMFPWSYTKNPTTRHAHLNEIAAKAAEAVKAKNGVTYKYGGIAETIYIATGSSIDYVYSKCVPYTYVFEMRPEFSSKDTGEDAGNHGQQGFILPDDQIEDTAAEVWAGTLVLLQEVDKYPSGNNPKLCPDL</sequence>
<dbReference type="GeneID" id="113205246"/>
<evidence type="ECO:0000256" key="12">
    <source>
        <dbReference type="ARBA" id="ARBA00023157"/>
    </source>
</evidence>
<dbReference type="PROSITE" id="PS00132">
    <property type="entry name" value="CARBOXYPEPT_ZN_1"/>
    <property type="match status" value="1"/>
</dbReference>
<comment type="function">
    <text evidence="13">Involved in the digestion of the blood meal.</text>
</comment>
<dbReference type="GO" id="GO:0008270">
    <property type="term" value="F:zinc ion binding"/>
    <property type="evidence" value="ECO:0007669"/>
    <property type="project" value="InterPro"/>
</dbReference>
<keyword evidence="11" id="KW-0482">Metalloprotease</keyword>
<proteinExistence type="inferred from homology"/>
<evidence type="ECO:0000256" key="2">
    <source>
        <dbReference type="ARBA" id="ARBA00004613"/>
    </source>
</evidence>
<evidence type="ECO:0000256" key="10">
    <source>
        <dbReference type="ARBA" id="ARBA00022833"/>
    </source>
</evidence>
<dbReference type="FunFam" id="3.40.630.10:FF:000040">
    <property type="entry name" value="zinc carboxypeptidase"/>
    <property type="match status" value="1"/>
</dbReference>
<evidence type="ECO:0000256" key="11">
    <source>
        <dbReference type="ARBA" id="ARBA00023049"/>
    </source>
</evidence>
<evidence type="ECO:0000256" key="14">
    <source>
        <dbReference type="PROSITE-ProRule" id="PRU01379"/>
    </source>
</evidence>
<protein>
    <submittedName>
        <fullName evidence="18">Zinc carboxypeptidase-like</fullName>
    </submittedName>
</protein>
<comment type="similarity">
    <text evidence="3 14">Belongs to the peptidase M14 family.</text>
</comment>
<dbReference type="Pfam" id="PF02244">
    <property type="entry name" value="Propep_M14"/>
    <property type="match status" value="1"/>
</dbReference>
<accession>A0A6J1S7D4</accession>
<keyword evidence="10" id="KW-0862">Zinc</keyword>
<evidence type="ECO:0000256" key="6">
    <source>
        <dbReference type="ARBA" id="ARBA00022670"/>
    </source>
</evidence>
<dbReference type="SMART" id="SM00631">
    <property type="entry name" value="Zn_pept"/>
    <property type="match status" value="1"/>
</dbReference>
<evidence type="ECO:0000256" key="3">
    <source>
        <dbReference type="ARBA" id="ARBA00005988"/>
    </source>
</evidence>
<dbReference type="RefSeq" id="XP_026276573.2">
    <property type="nucleotide sequence ID" value="XM_026420788.2"/>
</dbReference>
<feature type="domain" description="Peptidase M14" evidence="16">
    <location>
        <begin position="163"/>
        <end position="463"/>
    </location>
</feature>
<organism evidence="17 18">
    <name type="scientific">Frankliniella occidentalis</name>
    <name type="common">Western flower thrips</name>
    <name type="synonym">Euthrips occidentalis</name>
    <dbReference type="NCBI Taxonomy" id="133901"/>
    <lineage>
        <taxon>Eukaryota</taxon>
        <taxon>Metazoa</taxon>
        <taxon>Ecdysozoa</taxon>
        <taxon>Arthropoda</taxon>
        <taxon>Hexapoda</taxon>
        <taxon>Insecta</taxon>
        <taxon>Pterygota</taxon>
        <taxon>Neoptera</taxon>
        <taxon>Paraneoptera</taxon>
        <taxon>Thysanoptera</taxon>
        <taxon>Terebrantia</taxon>
        <taxon>Thripoidea</taxon>
        <taxon>Thripidae</taxon>
        <taxon>Frankliniella</taxon>
    </lineage>
</organism>
<comment type="subcellular location">
    <subcellularLocation>
        <location evidence="2">Secreted</location>
    </subcellularLocation>
</comment>
<keyword evidence="4" id="KW-0964">Secreted</keyword>
<keyword evidence="7" id="KW-0479">Metal-binding</keyword>
<evidence type="ECO:0000256" key="5">
    <source>
        <dbReference type="ARBA" id="ARBA00022645"/>
    </source>
</evidence>
<dbReference type="InterPro" id="IPR036990">
    <property type="entry name" value="M14A-like_propep"/>
</dbReference>
<dbReference type="PANTHER" id="PTHR11705">
    <property type="entry name" value="PROTEASE FAMILY M14 CARBOXYPEPTIDASE A,B"/>
    <property type="match status" value="1"/>
</dbReference>
<dbReference type="GO" id="GO:0004181">
    <property type="term" value="F:metallocarboxypeptidase activity"/>
    <property type="evidence" value="ECO:0007669"/>
    <property type="project" value="InterPro"/>
</dbReference>
<dbReference type="KEGG" id="foc:113205246"/>
<keyword evidence="8" id="KW-0732">Signal</keyword>
<evidence type="ECO:0000256" key="7">
    <source>
        <dbReference type="ARBA" id="ARBA00022723"/>
    </source>
</evidence>
<evidence type="ECO:0000256" key="13">
    <source>
        <dbReference type="ARBA" id="ARBA00057299"/>
    </source>
</evidence>
<dbReference type="SUPFAM" id="SSF54897">
    <property type="entry name" value="Protease propeptides/inhibitors"/>
    <property type="match status" value="1"/>
</dbReference>
<evidence type="ECO:0000256" key="15">
    <source>
        <dbReference type="SAM" id="Phobius"/>
    </source>
</evidence>
<feature type="active site" description="Proton donor/acceptor" evidence="14">
    <location>
        <position position="416"/>
    </location>
</feature>
<dbReference type="PANTHER" id="PTHR11705:SF153">
    <property type="entry name" value="ZINC CARBOXYPEPTIDASE A 1-LIKE PROTEIN"/>
    <property type="match status" value="1"/>
</dbReference>
<dbReference type="OrthoDB" id="3626597at2759"/>
<comment type="cofactor">
    <cofactor evidence="1">
        <name>Zn(2+)</name>
        <dbReference type="ChEBI" id="CHEBI:29105"/>
    </cofactor>
</comment>